<dbReference type="EMBL" id="CP039690">
    <property type="protein sequence ID" value="QCI67285.1"/>
    <property type="molecule type" value="Genomic_DNA"/>
</dbReference>
<evidence type="ECO:0000313" key="3">
    <source>
        <dbReference type="EMBL" id="QCI67285.1"/>
    </source>
</evidence>
<reference evidence="3 4" key="1">
    <citation type="submission" date="2019-04" db="EMBL/GenBank/DDBJ databases">
        <title>Phreatobacter aquaticus sp. nov.</title>
        <authorList>
            <person name="Choi A."/>
        </authorList>
    </citation>
    <scope>NUCLEOTIDE SEQUENCE [LARGE SCALE GENOMIC DNA]</scope>
    <source>
        <strain evidence="3 4">KCTC 52518</strain>
    </source>
</reference>
<keyword evidence="1" id="KW-1133">Transmembrane helix</keyword>
<feature type="transmembrane region" description="Helical" evidence="1">
    <location>
        <begin position="61"/>
        <end position="82"/>
    </location>
</feature>
<evidence type="ECO:0000313" key="4">
    <source>
        <dbReference type="Proteomes" id="UP000298781"/>
    </source>
</evidence>
<feature type="transmembrane region" description="Helical" evidence="1">
    <location>
        <begin position="20"/>
        <end position="49"/>
    </location>
</feature>
<evidence type="ECO:0000259" key="2">
    <source>
        <dbReference type="Pfam" id="PF01970"/>
    </source>
</evidence>
<name>A0A4D7B8M8_9HYPH</name>
<dbReference type="PANTHER" id="PTHR35342:SF5">
    <property type="entry name" value="TRICARBOXYLIC TRANSPORT PROTEIN"/>
    <property type="match status" value="1"/>
</dbReference>
<sequence>MLDLNLLFQGFATVLSGPNLLAIVLGTIGGIIVGALPGLTATMAIALLIPFTFSMGPTTGICMLLAVYTAGIYGGGIASILIRTPGTPAAVVTVLDGYPMAQKGLAGQALGLATVGSGLGGLFSAICLALFAPILAAFALRFSAPEYCALAILGLAVTVTMTGRSPLKGAVSATAGLLIAMVGLDPIGGFPRFTFGSTELVGGISFVPMLIGLFSLSEAFRQVEIIEKAEQVTAKIGRVVPRLAEIVVHKWVVLRACLIGITVGVMPSMGPETAAFMSYSETKRTAENPEDFGKGEPAGVVAAQTAENASTGGDVLPMITLGVPGDAATAVLMGALTIHSLEPGPLLFRDHPDVVHQIFAGMIVANLSFLFIGLLGARYFAKVLNVDRRLLVPAIFLFSLIGAYALNNNPSDVWVCLIFGFIGYLMQRYDFPVSPMVLAQILGAMAESNFRRSLAMSQGDLMIFITRPIAACILILAVLAAVSAIRRSLALSRQIAAAEAAAK</sequence>
<feature type="transmembrane region" description="Helical" evidence="1">
    <location>
        <begin position="147"/>
        <end position="163"/>
    </location>
</feature>
<feature type="domain" description="DUF112" evidence="2">
    <location>
        <begin position="20"/>
        <end position="438"/>
    </location>
</feature>
<dbReference type="InterPro" id="IPR002823">
    <property type="entry name" value="DUF112_TM"/>
</dbReference>
<protein>
    <submittedName>
        <fullName evidence="3">C4-dicarboxylate ABC transporter permease</fullName>
    </submittedName>
</protein>
<keyword evidence="1" id="KW-0472">Membrane</keyword>
<gene>
    <name evidence="3" type="ORF">E8M01_25490</name>
</gene>
<dbReference type="Pfam" id="PF01970">
    <property type="entry name" value="TctA"/>
    <property type="match status" value="1"/>
</dbReference>
<organism evidence="3 4">
    <name type="scientific">Phreatobacter stygius</name>
    <dbReference type="NCBI Taxonomy" id="1940610"/>
    <lineage>
        <taxon>Bacteria</taxon>
        <taxon>Pseudomonadati</taxon>
        <taxon>Pseudomonadota</taxon>
        <taxon>Alphaproteobacteria</taxon>
        <taxon>Hyphomicrobiales</taxon>
        <taxon>Phreatobacteraceae</taxon>
        <taxon>Phreatobacter</taxon>
    </lineage>
</organism>
<evidence type="ECO:0000256" key="1">
    <source>
        <dbReference type="SAM" id="Phobius"/>
    </source>
</evidence>
<feature type="transmembrane region" description="Helical" evidence="1">
    <location>
        <begin position="119"/>
        <end position="140"/>
    </location>
</feature>
<dbReference type="PANTHER" id="PTHR35342">
    <property type="entry name" value="TRICARBOXYLIC TRANSPORT PROTEIN"/>
    <property type="match status" value="1"/>
</dbReference>
<feature type="transmembrane region" description="Helical" evidence="1">
    <location>
        <begin position="354"/>
        <end position="377"/>
    </location>
</feature>
<keyword evidence="1" id="KW-0812">Transmembrane</keyword>
<keyword evidence="4" id="KW-1185">Reference proteome</keyword>
<feature type="transmembrane region" description="Helical" evidence="1">
    <location>
        <begin position="461"/>
        <end position="485"/>
    </location>
</feature>
<dbReference type="RefSeq" id="WP_136962717.1">
    <property type="nucleotide sequence ID" value="NZ_CP039690.1"/>
</dbReference>
<feature type="transmembrane region" description="Helical" evidence="1">
    <location>
        <begin position="200"/>
        <end position="217"/>
    </location>
</feature>
<accession>A0A4D7B8M8</accession>
<dbReference type="OrthoDB" id="7232499at2"/>
<feature type="transmembrane region" description="Helical" evidence="1">
    <location>
        <begin position="389"/>
        <end position="406"/>
    </location>
</feature>
<dbReference type="Proteomes" id="UP000298781">
    <property type="component" value="Chromosome"/>
</dbReference>
<dbReference type="KEGG" id="pstg:E8M01_25490"/>
<proteinExistence type="predicted"/>
<dbReference type="AlphaFoldDB" id="A0A4D7B8M8"/>